<evidence type="ECO:0000256" key="2">
    <source>
        <dbReference type="ARBA" id="ARBA00022692"/>
    </source>
</evidence>
<dbReference type="GO" id="GO:0016020">
    <property type="term" value="C:membrane"/>
    <property type="evidence" value="ECO:0007669"/>
    <property type="project" value="UniProtKB-SubCell"/>
</dbReference>
<evidence type="ECO:0000256" key="3">
    <source>
        <dbReference type="ARBA" id="ARBA00022989"/>
    </source>
</evidence>
<dbReference type="Proteomes" id="UP000199074">
    <property type="component" value="Unassembled WGS sequence"/>
</dbReference>
<dbReference type="GO" id="GO:0016874">
    <property type="term" value="F:ligase activity"/>
    <property type="evidence" value="ECO:0007669"/>
    <property type="project" value="UniProtKB-KW"/>
</dbReference>
<feature type="transmembrane region" description="Helical" evidence="5">
    <location>
        <begin position="53"/>
        <end position="71"/>
    </location>
</feature>
<keyword evidence="2 5" id="KW-0812">Transmembrane</keyword>
<keyword evidence="7" id="KW-0436">Ligase</keyword>
<dbReference type="PANTHER" id="PTHR37422:SF21">
    <property type="entry name" value="EXOQ-LIKE PROTEIN"/>
    <property type="match status" value="1"/>
</dbReference>
<feature type="transmembrane region" description="Helical" evidence="5">
    <location>
        <begin position="83"/>
        <end position="101"/>
    </location>
</feature>
<evidence type="ECO:0000313" key="7">
    <source>
        <dbReference type="EMBL" id="SFV37216.1"/>
    </source>
</evidence>
<feature type="transmembrane region" description="Helical" evidence="5">
    <location>
        <begin position="107"/>
        <end position="126"/>
    </location>
</feature>
<accession>A0A1I7NRB9</accession>
<evidence type="ECO:0000259" key="6">
    <source>
        <dbReference type="Pfam" id="PF04932"/>
    </source>
</evidence>
<gene>
    <name evidence="7" type="ORF">SAMN05216456_2810</name>
</gene>
<reference evidence="7 8" key="1">
    <citation type="submission" date="2016-10" db="EMBL/GenBank/DDBJ databases">
        <authorList>
            <person name="de Groot N.N."/>
        </authorList>
    </citation>
    <scope>NUCLEOTIDE SEQUENCE [LARGE SCALE GENOMIC DNA]</scope>
    <source>
        <strain evidence="7 8">IPL20</strain>
    </source>
</reference>
<protein>
    <submittedName>
        <fullName evidence="7">O-antigen ligase</fullName>
    </submittedName>
</protein>
<organism evidence="7 8">
    <name type="scientific">Devosia crocina</name>
    <dbReference type="NCBI Taxonomy" id="429728"/>
    <lineage>
        <taxon>Bacteria</taxon>
        <taxon>Pseudomonadati</taxon>
        <taxon>Pseudomonadota</taxon>
        <taxon>Alphaproteobacteria</taxon>
        <taxon>Hyphomicrobiales</taxon>
        <taxon>Devosiaceae</taxon>
        <taxon>Devosia</taxon>
    </lineage>
</organism>
<feature type="transmembrane region" description="Helical" evidence="5">
    <location>
        <begin position="405"/>
        <end position="421"/>
    </location>
</feature>
<dbReference type="PANTHER" id="PTHR37422">
    <property type="entry name" value="TEICHURONIC ACID BIOSYNTHESIS PROTEIN TUAE"/>
    <property type="match status" value="1"/>
</dbReference>
<keyword evidence="8" id="KW-1185">Reference proteome</keyword>
<feature type="transmembrane region" description="Helical" evidence="5">
    <location>
        <begin position="229"/>
        <end position="244"/>
    </location>
</feature>
<evidence type="ECO:0000256" key="4">
    <source>
        <dbReference type="ARBA" id="ARBA00023136"/>
    </source>
</evidence>
<feature type="transmembrane region" description="Helical" evidence="5">
    <location>
        <begin position="12"/>
        <end position="30"/>
    </location>
</feature>
<feature type="transmembrane region" description="Helical" evidence="5">
    <location>
        <begin position="338"/>
        <end position="360"/>
    </location>
</feature>
<dbReference type="OrthoDB" id="4391260at2"/>
<feature type="transmembrane region" description="Helical" evidence="5">
    <location>
        <begin position="178"/>
        <end position="199"/>
    </location>
</feature>
<dbReference type="InterPro" id="IPR007016">
    <property type="entry name" value="O-antigen_ligase-rel_domated"/>
</dbReference>
<dbReference type="EMBL" id="FPCK01000003">
    <property type="protein sequence ID" value="SFV37216.1"/>
    <property type="molecule type" value="Genomic_DNA"/>
</dbReference>
<dbReference type="InterPro" id="IPR051533">
    <property type="entry name" value="WaaL-like"/>
</dbReference>
<proteinExistence type="predicted"/>
<evidence type="ECO:0000256" key="5">
    <source>
        <dbReference type="SAM" id="Phobius"/>
    </source>
</evidence>
<evidence type="ECO:0000313" key="8">
    <source>
        <dbReference type="Proteomes" id="UP000199074"/>
    </source>
</evidence>
<feature type="transmembrane region" description="Helical" evidence="5">
    <location>
        <begin position="138"/>
        <end position="158"/>
    </location>
</feature>
<keyword evidence="4 5" id="KW-0472">Membrane</keyword>
<dbReference type="RefSeq" id="WP_092425611.1">
    <property type="nucleotide sequence ID" value="NZ_FPCK01000003.1"/>
</dbReference>
<dbReference type="STRING" id="429728.SAMN05216456_2810"/>
<comment type="subcellular location">
    <subcellularLocation>
        <location evidence="1">Membrane</location>
        <topology evidence="1">Multi-pass membrane protein</topology>
    </subcellularLocation>
</comment>
<name>A0A1I7NRB9_9HYPH</name>
<keyword evidence="3 5" id="KW-1133">Transmembrane helix</keyword>
<feature type="domain" description="O-antigen ligase-related" evidence="6">
    <location>
        <begin position="185"/>
        <end position="354"/>
    </location>
</feature>
<evidence type="ECO:0000256" key="1">
    <source>
        <dbReference type="ARBA" id="ARBA00004141"/>
    </source>
</evidence>
<dbReference type="AlphaFoldDB" id="A0A1I7NRB9"/>
<dbReference type="Pfam" id="PF04932">
    <property type="entry name" value="Wzy_C"/>
    <property type="match status" value="1"/>
</dbReference>
<sequence length="442" mass="48508">MPEARQQGGSEATSTLGHVLFLAVFTFYWITLTPFVDLTGAAAVDPVAGNSNALNQLVAILLFGSLTLFFLTHRRGVSILGHVWILALILLWAIFTSATALHPDLAIKRTILVMMIVCNAAIVLVLPRTVEDFARLSAIVLFAMLAMCYFGVAFRPTLAIHQASEIREPMHAGLWRGLFSHKNSAAAAMVLAVIFGLFIARSWSRLAGWAIVVLAAFFLSQTGGKTSTLVLPAILILGWIIERFPALRYPVILGGLGSFNLLAVGSAVSEPIRDWVRGLGVDATFSDRADIWRFAFEAISERPILGHGLQSFWQTDNLVYSGSTVETWAAAAFNGHNAYIDTVVELGLPGLLLTLIWLIFLPLRDYGRAQQSDNNPALTRLFMRIWLYAVLLSCLETIYFQGGGALWFCLLVSVFGLRLQSSAQLVPARYRQPSAFLEARHA</sequence>
<feature type="transmembrane region" description="Helical" evidence="5">
    <location>
        <begin position="251"/>
        <end position="269"/>
    </location>
</feature>